<name>A0A1V4QFQ1_UNCW3</name>
<reference evidence="2" key="1">
    <citation type="submission" date="2017-01" db="EMBL/GenBank/DDBJ databases">
        <title>Novel pathways for hydrocarbon cycling and metabolic interdependencies in hydrothermal sediment communities.</title>
        <authorList>
            <person name="Dombrowski N."/>
            <person name="Seitz K."/>
            <person name="Teske A."/>
            <person name="Baker B."/>
        </authorList>
    </citation>
    <scope>NUCLEOTIDE SEQUENCE [LARGE SCALE GENOMIC DNA]</scope>
</reference>
<evidence type="ECO:0000313" key="2">
    <source>
        <dbReference type="Proteomes" id="UP000191663"/>
    </source>
</evidence>
<organism evidence="1 2">
    <name type="scientific">candidate division WOR-3 bacterium 4484_100</name>
    <dbReference type="NCBI Taxonomy" id="1936077"/>
    <lineage>
        <taxon>Bacteria</taxon>
        <taxon>Bacteria division WOR-3</taxon>
    </lineage>
</organism>
<protein>
    <recommendedName>
        <fullName evidence="3">Alginate export domain-containing protein</fullName>
    </recommendedName>
</protein>
<evidence type="ECO:0000313" key="1">
    <source>
        <dbReference type="EMBL" id="OPX18154.1"/>
    </source>
</evidence>
<evidence type="ECO:0008006" key="3">
    <source>
        <dbReference type="Google" id="ProtNLM"/>
    </source>
</evidence>
<sequence>MKQLITLIISIGLISFARGAEIDWSGYLRTDNRLQLVNDYDFSWHEYRLNLTAELKPFNRAHFYTNFWIRSLGFPAVKTSADLGNRDKLIPLDLELRSAYIDLYGFLLKNVDLRIGRQRIAWGTGDKINPTDNINPEDLEDIWDFGRHLSSDGIQAGIYLGDYTLNLIFIPIFTPGILPAGDWRSTLMPDINLPSGLELGEITDSIILPENNLKKSSEFGLKLSRTIFGYDISLSYLYGRDDLPISQKVIFSPDTITGRVNLKTELIYPGMQIAGLDAAGAVGDLGIWFELALCFPERIVQTIDLSKLGMGVIDSVILDNKLFARYLIGLDYTFRNGLYINLQYLHGFTGERGKTNLEDYLFLGSEYLFLNDRLKLSPLNSSLEIKDYKDLKQNLALVYTPELTYYPMDNVELSIGVRLIQGGENTKFGRIKNDDELYFRVKYSF</sequence>
<dbReference type="Proteomes" id="UP000191663">
    <property type="component" value="Unassembled WGS sequence"/>
</dbReference>
<dbReference type="AlphaFoldDB" id="A0A1V4QFQ1"/>
<proteinExistence type="predicted"/>
<dbReference type="EMBL" id="MUKB01000035">
    <property type="protein sequence ID" value="OPX18154.1"/>
    <property type="molecule type" value="Genomic_DNA"/>
</dbReference>
<accession>A0A1V4QFQ1</accession>
<gene>
    <name evidence="1" type="ORF">BXT86_02700</name>
</gene>
<comment type="caution">
    <text evidence="1">The sequence shown here is derived from an EMBL/GenBank/DDBJ whole genome shotgun (WGS) entry which is preliminary data.</text>
</comment>